<dbReference type="Proteomes" id="UP000008037">
    <property type="component" value="Chromosome"/>
</dbReference>
<accession>K0IMH9</accession>
<dbReference type="AlphaFoldDB" id="K0IMH9"/>
<reference evidence="1 2" key="1">
    <citation type="journal article" date="2012" name="Environ. Microbiol.">
        <title>The genome of the ammonia-oxidizing Candidatus Nitrososphaera gargensis: insights into metabolic versatility and environmental adaptations.</title>
        <authorList>
            <person name="Spang A."/>
            <person name="Poehlein A."/>
            <person name="Offre P."/>
            <person name="Zumbragel S."/>
            <person name="Haider S."/>
            <person name="Rychlik N."/>
            <person name="Nowka B."/>
            <person name="Schmeisser C."/>
            <person name="Lebedeva E.V."/>
            <person name="Rattei T."/>
            <person name="Bohm C."/>
            <person name="Schmid M."/>
            <person name="Galushko A."/>
            <person name="Hatzenpichler R."/>
            <person name="Weinmaier T."/>
            <person name="Daniel R."/>
            <person name="Schleper C."/>
            <person name="Spieck E."/>
            <person name="Streit W."/>
            <person name="Wagner M."/>
        </authorList>
    </citation>
    <scope>NUCLEOTIDE SEQUENCE [LARGE SCALE GENOMIC DNA]</scope>
    <source>
        <strain evidence="2">Ga9.2</strain>
    </source>
</reference>
<name>K0IMH9_NITGG</name>
<dbReference type="OrthoDB" id="225944at2157"/>
<organism evidence="1 2">
    <name type="scientific">Nitrososphaera gargensis (strain Ga9.2)</name>
    <dbReference type="NCBI Taxonomy" id="1237085"/>
    <lineage>
        <taxon>Archaea</taxon>
        <taxon>Nitrososphaerota</taxon>
        <taxon>Nitrososphaeria</taxon>
        <taxon>Nitrososphaerales</taxon>
        <taxon>Nitrososphaeraceae</taxon>
        <taxon>Nitrososphaera</taxon>
    </lineage>
</organism>
<dbReference type="HOGENOM" id="CLU_1976603_0_0_2"/>
<proteinExistence type="predicted"/>
<evidence type="ECO:0000313" key="2">
    <source>
        <dbReference type="Proteomes" id="UP000008037"/>
    </source>
</evidence>
<keyword evidence="2" id="KW-1185">Reference proteome</keyword>
<dbReference type="BioCyc" id="CNIT1237085:G1324-965-MONOMER"/>
<evidence type="ECO:0000313" key="1">
    <source>
        <dbReference type="EMBL" id="AFU57909.1"/>
    </source>
</evidence>
<dbReference type="EMBL" id="CP002408">
    <property type="protein sequence ID" value="AFU57909.1"/>
    <property type="molecule type" value="Genomic_DNA"/>
</dbReference>
<dbReference type="GeneID" id="13795362"/>
<sequence>MTRTDKKFYQFTRRQVKDILTYDVNGRVRYSKEDHLKLLLSACLVNGFAEGVSRSLNRSPTGETLLSYIKTQDREKLLQEFDRTVHKNVRMLRRRRKLTTPVPVAVDWHDIMYYGDPKETPMVIGT</sequence>
<protein>
    <submittedName>
        <fullName evidence="1">Putative transposase, IS4 family</fullName>
    </submittedName>
</protein>
<gene>
    <name evidence="1" type="ordered locus">Ngar_c09670</name>
</gene>
<dbReference type="InParanoid" id="K0IMH9"/>
<dbReference type="RefSeq" id="WP_015018451.1">
    <property type="nucleotide sequence ID" value="NC_018719.1"/>
</dbReference>
<dbReference type="KEGG" id="nga:Ngar_c09670"/>